<accession>U1N474</accession>
<dbReference type="Proteomes" id="UP000030649">
    <property type="component" value="Unassembled WGS sequence"/>
</dbReference>
<evidence type="ECO:0000313" key="2">
    <source>
        <dbReference type="Proteomes" id="UP000030649"/>
    </source>
</evidence>
<name>U1N474_9EURY</name>
<organism evidence="1 2">
    <name type="scientific">Haloquadratum walsbyi J07HQW1</name>
    <dbReference type="NCBI Taxonomy" id="1238424"/>
    <lineage>
        <taxon>Archaea</taxon>
        <taxon>Methanobacteriati</taxon>
        <taxon>Methanobacteriota</taxon>
        <taxon>Stenosarchaea group</taxon>
        <taxon>Halobacteria</taxon>
        <taxon>Halobacteriales</taxon>
        <taxon>Haloferacaceae</taxon>
        <taxon>Haloquadratum</taxon>
    </lineage>
</organism>
<protein>
    <submittedName>
        <fullName evidence="1">Uncharacterized protein</fullName>
    </submittedName>
</protein>
<gene>
    <name evidence="1" type="ORF">J07HQW1_01384</name>
</gene>
<sequence length="44" mass="5135">MVDSGGYSLCRADHTEYETLGSEYRRYLETHSADYAMLRGYPLR</sequence>
<reference evidence="1 2" key="1">
    <citation type="journal article" date="2013" name="PLoS ONE">
        <title>Assembly-driven community genomics of a hypersaline microbial ecosystem.</title>
        <authorList>
            <person name="Podell S."/>
            <person name="Ugalde J.A."/>
            <person name="Narasingarao P."/>
            <person name="Banfield J.F."/>
            <person name="Heidelberg K.B."/>
            <person name="Allen E.E."/>
        </authorList>
    </citation>
    <scope>NUCLEOTIDE SEQUENCE [LARGE SCALE GENOMIC DNA]</scope>
    <source>
        <strain evidence="2">J07HQW1</strain>
    </source>
</reference>
<dbReference type="EMBL" id="KE356560">
    <property type="protein sequence ID" value="ERG91350.1"/>
    <property type="molecule type" value="Genomic_DNA"/>
</dbReference>
<dbReference type="HOGENOM" id="CLU_3210697_0_0_2"/>
<evidence type="ECO:0000313" key="1">
    <source>
        <dbReference type="EMBL" id="ERG91350.1"/>
    </source>
</evidence>
<dbReference type="AlphaFoldDB" id="U1N474"/>
<dbReference type="STRING" id="1238424.J07HQW1_01384"/>
<proteinExistence type="predicted"/>